<dbReference type="SMR" id="G4ZT27"/>
<gene>
    <name evidence="1" type="ORF">PHYSODRAFT_512832</name>
</gene>
<reference evidence="1 2" key="1">
    <citation type="journal article" date="2006" name="Science">
        <title>Phytophthora genome sequences uncover evolutionary origins and mechanisms of pathogenesis.</title>
        <authorList>
            <person name="Tyler B.M."/>
            <person name="Tripathy S."/>
            <person name="Zhang X."/>
            <person name="Dehal P."/>
            <person name="Jiang R.H."/>
            <person name="Aerts A."/>
            <person name="Arredondo F.D."/>
            <person name="Baxter L."/>
            <person name="Bensasson D."/>
            <person name="Beynon J.L."/>
            <person name="Chapman J."/>
            <person name="Damasceno C.M."/>
            <person name="Dorrance A.E."/>
            <person name="Dou D."/>
            <person name="Dickerman A.W."/>
            <person name="Dubchak I.L."/>
            <person name="Garbelotto M."/>
            <person name="Gijzen M."/>
            <person name="Gordon S.G."/>
            <person name="Govers F."/>
            <person name="Grunwald N.J."/>
            <person name="Huang W."/>
            <person name="Ivors K.L."/>
            <person name="Jones R.W."/>
            <person name="Kamoun S."/>
            <person name="Krampis K."/>
            <person name="Lamour K.H."/>
            <person name="Lee M.K."/>
            <person name="McDonald W.H."/>
            <person name="Medina M."/>
            <person name="Meijer H.J."/>
            <person name="Nordberg E.K."/>
            <person name="Maclean D.J."/>
            <person name="Ospina-Giraldo M.D."/>
            <person name="Morris P.F."/>
            <person name="Phuntumart V."/>
            <person name="Putnam N.H."/>
            <person name="Rash S."/>
            <person name="Rose J.K."/>
            <person name="Sakihama Y."/>
            <person name="Salamov A.A."/>
            <person name="Savidor A."/>
            <person name="Scheuring C.F."/>
            <person name="Smith B.M."/>
            <person name="Sobral B.W."/>
            <person name="Terry A."/>
            <person name="Torto-Alalibo T.A."/>
            <person name="Win J."/>
            <person name="Xu Z."/>
            <person name="Zhang H."/>
            <person name="Grigoriev I.V."/>
            <person name="Rokhsar D.S."/>
            <person name="Boore J.L."/>
        </authorList>
    </citation>
    <scope>NUCLEOTIDE SEQUENCE [LARGE SCALE GENOMIC DNA]</scope>
    <source>
        <strain evidence="1 2">P6497</strain>
    </source>
</reference>
<dbReference type="Gene3D" id="1.25.40.20">
    <property type="entry name" value="Ankyrin repeat-containing domain"/>
    <property type="match status" value="2"/>
</dbReference>
<protein>
    <submittedName>
        <fullName evidence="1">Uncharacterized protein</fullName>
    </submittedName>
</protein>
<dbReference type="KEGG" id="psoj:PHYSODRAFT_512832"/>
<accession>G4ZT27</accession>
<dbReference type="InterPro" id="IPR002110">
    <property type="entry name" value="Ankyrin_rpt"/>
</dbReference>
<dbReference type="EMBL" id="JH159156">
    <property type="protein sequence ID" value="EGZ12844.1"/>
    <property type="molecule type" value="Genomic_DNA"/>
</dbReference>
<dbReference type="PANTHER" id="PTHR46586:SF3">
    <property type="entry name" value="ANKYRIN REPEAT-CONTAINING PROTEIN"/>
    <property type="match status" value="1"/>
</dbReference>
<name>G4ZT27_PHYSP</name>
<keyword evidence="2" id="KW-1185">Reference proteome</keyword>
<dbReference type="Proteomes" id="UP000002640">
    <property type="component" value="Unassembled WGS sequence"/>
</dbReference>
<dbReference type="AlphaFoldDB" id="G4ZT27"/>
<proteinExistence type="predicted"/>
<dbReference type="Pfam" id="PF12796">
    <property type="entry name" value="Ank_2"/>
    <property type="match status" value="1"/>
</dbReference>
<dbReference type="PANTHER" id="PTHR46586">
    <property type="entry name" value="ANKYRIN REPEAT-CONTAINING PROTEIN"/>
    <property type="match status" value="1"/>
</dbReference>
<organism evidence="1 2">
    <name type="scientific">Phytophthora sojae (strain P6497)</name>
    <name type="common">Soybean stem and root rot agent</name>
    <name type="synonym">Phytophthora megasperma f. sp. glycines</name>
    <dbReference type="NCBI Taxonomy" id="1094619"/>
    <lineage>
        <taxon>Eukaryota</taxon>
        <taxon>Sar</taxon>
        <taxon>Stramenopiles</taxon>
        <taxon>Oomycota</taxon>
        <taxon>Peronosporomycetes</taxon>
        <taxon>Peronosporales</taxon>
        <taxon>Peronosporaceae</taxon>
        <taxon>Phytophthora</taxon>
    </lineage>
</organism>
<feature type="non-terminal residue" evidence="1">
    <location>
        <position position="1"/>
    </location>
</feature>
<dbReference type="InterPro" id="IPR036770">
    <property type="entry name" value="Ankyrin_rpt-contain_sf"/>
</dbReference>
<dbReference type="InterPro" id="IPR052050">
    <property type="entry name" value="SecEffector_AnkRepeat"/>
</dbReference>
<dbReference type="OMA" id="HANRLEC"/>
<dbReference type="GeneID" id="20659406"/>
<evidence type="ECO:0000313" key="1">
    <source>
        <dbReference type="EMBL" id="EGZ12844.1"/>
    </source>
</evidence>
<dbReference type="RefSeq" id="XP_009530273.1">
    <property type="nucleotide sequence ID" value="XM_009531978.1"/>
</dbReference>
<dbReference type="InParanoid" id="G4ZT27"/>
<dbReference type="SUPFAM" id="SSF48403">
    <property type="entry name" value="Ankyrin repeat"/>
    <property type="match status" value="1"/>
</dbReference>
<evidence type="ECO:0000313" key="2">
    <source>
        <dbReference type="Proteomes" id="UP000002640"/>
    </source>
</evidence>
<sequence>AAARGDLETLKWVAECYLPGEVLTDVVTAAATNGYLHILQWLWGTHRRRGCWGGGGDHSKSPPGRSGLATRKCCASKRWLHENTQARCTVYAMIGAAGNGHLEMVQWLHANYTEGCTPLAMHLAAGRGHLDVVQWLHANRLECCLRDTIQTCAACGKLDMVKWLYANRSEAFNLRRTMEDATAHGHLDVVQWLHDNFDDGWTTAAMDNAAENGHLDVVKWLHEHRQEGCTTYAMDAAATNGHLEVVKWLHASREEGCTTDAHLKASPIHLERVEIIEWLVERAPSMLTGSTLVINTWNWYLRDYLRLRQWRVVDRNYSTLTLRKQASSDRRDHGLSAASFVLN</sequence>
<dbReference type="Pfam" id="PF13637">
    <property type="entry name" value="Ank_4"/>
    <property type="match status" value="1"/>
</dbReference>